<evidence type="ECO:0000313" key="2">
    <source>
        <dbReference type="Proteomes" id="UP000245627"/>
    </source>
</evidence>
<evidence type="ECO:0008006" key="3">
    <source>
        <dbReference type="Google" id="ProtNLM"/>
    </source>
</evidence>
<dbReference type="Proteomes" id="UP000245627">
    <property type="component" value="Unassembled WGS sequence"/>
</dbReference>
<gene>
    <name evidence="1" type="ORF">DC487_01215</name>
</gene>
<accession>A0A2T8HLF0</accession>
<comment type="caution">
    <text evidence="1">The sequence shown here is derived from an EMBL/GenBank/DDBJ whole genome shotgun (WGS) entry which is preliminary data.</text>
</comment>
<proteinExistence type="predicted"/>
<organism evidence="1 2">
    <name type="scientific">Sphingobacterium corticibacter</name>
    <dbReference type="NCBI Taxonomy" id="2171749"/>
    <lineage>
        <taxon>Bacteria</taxon>
        <taxon>Pseudomonadati</taxon>
        <taxon>Bacteroidota</taxon>
        <taxon>Sphingobacteriia</taxon>
        <taxon>Sphingobacteriales</taxon>
        <taxon>Sphingobacteriaceae</taxon>
        <taxon>Sphingobacterium</taxon>
    </lineage>
</organism>
<dbReference type="OrthoDB" id="9796786at2"/>
<dbReference type="EMBL" id="QDKG01000001">
    <property type="protein sequence ID" value="PVH26274.1"/>
    <property type="molecule type" value="Genomic_DNA"/>
</dbReference>
<evidence type="ECO:0000313" key="1">
    <source>
        <dbReference type="EMBL" id="PVH26274.1"/>
    </source>
</evidence>
<protein>
    <recommendedName>
        <fullName evidence="3">HTH cro/C1-type domain-containing protein</fullName>
    </recommendedName>
</protein>
<dbReference type="AlphaFoldDB" id="A0A2T8HLF0"/>
<keyword evidence="2" id="KW-1185">Reference proteome</keyword>
<reference evidence="1 2" key="1">
    <citation type="submission" date="2018-04" db="EMBL/GenBank/DDBJ databases">
        <title>Sphingobacterium cortibacter sp. nov.</title>
        <authorList>
            <person name="Li Y."/>
        </authorList>
    </citation>
    <scope>NUCLEOTIDE SEQUENCE [LARGE SCALE GENOMIC DNA]</scope>
    <source>
        <strain evidence="1 2">2c-3</strain>
    </source>
</reference>
<name>A0A2T8HLF0_9SPHI</name>
<dbReference type="Gene3D" id="1.10.10.2910">
    <property type="match status" value="1"/>
</dbReference>
<dbReference type="RefSeq" id="WP_116774139.1">
    <property type="nucleotide sequence ID" value="NZ_QDKG01000001.1"/>
</dbReference>
<sequence length="403" mass="46503">MSDFNVDDILDKALGKTRVSQKLSLKEFFENRMKDAGVSFRGACDLLEVQYRTLIGVLEGDQKRADFSVLLKLATFLQLSKEEVVLLYLDSIEAKYEKTSIIDISTIEFIQSNFDLLAFKKKGLIKSINDYSEINEKLCRIYGVNNIRSLKLGNIKPAFSAGKIEPKNSKERDQWLLAGEKIFRDLSNPYVYNRQDLINYIPEIRWHSTKPNGGLQSVIKTLYKLGVSVIYLPATSGLHLRGATMSFNKKPCVILTDYKGFYATVWFALIHELFHVLFDWDEIMVSKYHISDSSDDDLALREKEKEANSFARKYLFSIDKTKSVKAFINNKSEISRIAKVNDIHENMIYVFDAFDSGNSNKYGWVRARNSNPDRDIWLASLSSNWDDIDSIEDYYHRNILIYN</sequence>